<evidence type="ECO:0000256" key="2">
    <source>
        <dbReference type="ARBA" id="ARBA00001946"/>
    </source>
</evidence>
<evidence type="ECO:0000256" key="1">
    <source>
        <dbReference type="ARBA" id="ARBA00001936"/>
    </source>
</evidence>
<dbReference type="GO" id="GO:0000287">
    <property type="term" value="F:magnesium ion binding"/>
    <property type="evidence" value="ECO:0007669"/>
    <property type="project" value="InterPro"/>
</dbReference>
<accession>A0A2Z3HEG3</accession>
<gene>
    <name evidence="8" type="ORF">C1280_33005</name>
</gene>
<evidence type="ECO:0000313" key="9">
    <source>
        <dbReference type="Proteomes" id="UP000245802"/>
    </source>
</evidence>
<dbReference type="InterPro" id="IPR050501">
    <property type="entry name" value="ICDH/IPMDH"/>
</dbReference>
<evidence type="ECO:0000256" key="4">
    <source>
        <dbReference type="ARBA" id="ARBA00023002"/>
    </source>
</evidence>
<comment type="cofactor">
    <cofactor evidence="2">
        <name>Mg(2+)</name>
        <dbReference type="ChEBI" id="CHEBI:18420"/>
    </cofactor>
</comment>
<evidence type="ECO:0000256" key="6">
    <source>
        <dbReference type="ARBA" id="ARBA00023211"/>
    </source>
</evidence>
<evidence type="ECO:0000259" key="7">
    <source>
        <dbReference type="SMART" id="SM01329"/>
    </source>
</evidence>
<sequence length="355" mass="38254">MAVHKIAVIGGDGIGPEVIEHAIRAAEAAARKYDGAELQWTRLPWSTAYYKQHGRMLPADGWEQLTAYEAILFGAVGDPSVPDKVTVHELLLPMRRKYDQYVNLRPAYLFAGVDCPLKNKKPGDIDMLVYRENTEGEYAPVGGNLYPGTENQIAVQTGVFTWKGCERILRAAFEAAQKRPRKKLTSITKSNAQVYGLGLWDDVYNAVRKDYPDVTSNSLLVDAAAMDFVRQPEVFDVVVASNLFGDILTDLSAAVAGSIGLASSANINPTKKFPSMFEPVHGSAPDIAGKGIANPLAAVLSAALMLDHLGLAKSAQGVRDAVAKVLAEGKVRTRDLDKTSTHTTTDMGDAVVAAV</sequence>
<dbReference type="OrthoDB" id="9806254at2"/>
<keyword evidence="3" id="KW-0479">Metal-binding</keyword>
<dbReference type="SUPFAM" id="SSF53659">
    <property type="entry name" value="Isocitrate/Isopropylmalate dehydrogenase-like"/>
    <property type="match status" value="1"/>
</dbReference>
<dbReference type="GO" id="GO:0051287">
    <property type="term" value="F:NAD binding"/>
    <property type="evidence" value="ECO:0007669"/>
    <property type="project" value="InterPro"/>
</dbReference>
<dbReference type="InterPro" id="IPR019818">
    <property type="entry name" value="IsoCit/isopropylmalate_DH_CS"/>
</dbReference>
<dbReference type="RefSeq" id="WP_010038512.1">
    <property type="nucleotide sequence ID" value="NZ_CP025958.1"/>
</dbReference>
<dbReference type="Gene3D" id="3.40.718.10">
    <property type="entry name" value="Isopropylmalate Dehydrogenase"/>
    <property type="match status" value="1"/>
</dbReference>
<dbReference type="Proteomes" id="UP000245802">
    <property type="component" value="Chromosome"/>
</dbReference>
<evidence type="ECO:0000256" key="5">
    <source>
        <dbReference type="ARBA" id="ARBA00023027"/>
    </source>
</evidence>
<comment type="cofactor">
    <cofactor evidence="1">
        <name>Mn(2+)</name>
        <dbReference type="ChEBI" id="CHEBI:29035"/>
    </cofactor>
</comment>
<keyword evidence="6" id="KW-0464">Manganese</keyword>
<reference evidence="8 9" key="1">
    <citation type="submission" date="2018-01" db="EMBL/GenBank/DDBJ databases">
        <title>G. obscuriglobus.</title>
        <authorList>
            <person name="Franke J."/>
            <person name="Blomberg W."/>
            <person name="Selmecki A."/>
        </authorList>
    </citation>
    <scope>NUCLEOTIDE SEQUENCE [LARGE SCALE GENOMIC DNA]</scope>
    <source>
        <strain evidence="8 9">DSM 5831</strain>
    </source>
</reference>
<dbReference type="PANTHER" id="PTHR43275">
    <property type="entry name" value="D-MALATE DEHYDROGENASE [DECARBOXYLATING]"/>
    <property type="match status" value="1"/>
</dbReference>
<dbReference type="EMBL" id="CP025958">
    <property type="protein sequence ID" value="AWM41345.1"/>
    <property type="molecule type" value="Genomic_DNA"/>
</dbReference>
<dbReference type="PANTHER" id="PTHR43275:SF1">
    <property type="entry name" value="D-MALATE DEHYDROGENASE [DECARBOXYLATING]"/>
    <property type="match status" value="1"/>
</dbReference>
<dbReference type="InterPro" id="IPR024084">
    <property type="entry name" value="IsoPropMal-DH-like_dom"/>
</dbReference>
<dbReference type="NCBIfam" id="NF002898">
    <property type="entry name" value="PRK03437.1"/>
    <property type="match status" value="1"/>
</dbReference>
<dbReference type="KEGG" id="gog:C1280_33005"/>
<dbReference type="GO" id="GO:0016616">
    <property type="term" value="F:oxidoreductase activity, acting on the CH-OH group of donors, NAD or NADP as acceptor"/>
    <property type="evidence" value="ECO:0007669"/>
    <property type="project" value="InterPro"/>
</dbReference>
<keyword evidence="9" id="KW-1185">Reference proteome</keyword>
<keyword evidence="5" id="KW-0520">NAD</keyword>
<name>A0A2Z3HEG3_9BACT</name>
<evidence type="ECO:0000256" key="3">
    <source>
        <dbReference type="ARBA" id="ARBA00022723"/>
    </source>
</evidence>
<evidence type="ECO:0000313" key="8">
    <source>
        <dbReference type="EMBL" id="AWM41345.1"/>
    </source>
</evidence>
<organism evidence="8 9">
    <name type="scientific">Gemmata obscuriglobus</name>
    <dbReference type="NCBI Taxonomy" id="114"/>
    <lineage>
        <taxon>Bacteria</taxon>
        <taxon>Pseudomonadati</taxon>
        <taxon>Planctomycetota</taxon>
        <taxon>Planctomycetia</taxon>
        <taxon>Gemmatales</taxon>
        <taxon>Gemmataceae</taxon>
        <taxon>Gemmata</taxon>
    </lineage>
</organism>
<proteinExistence type="predicted"/>
<dbReference type="SMART" id="SM01329">
    <property type="entry name" value="Iso_dh"/>
    <property type="match status" value="1"/>
</dbReference>
<dbReference type="AlphaFoldDB" id="A0A2Z3HEG3"/>
<keyword evidence="4" id="KW-0560">Oxidoreductase</keyword>
<dbReference type="PROSITE" id="PS00470">
    <property type="entry name" value="IDH_IMDH"/>
    <property type="match status" value="1"/>
</dbReference>
<protein>
    <submittedName>
        <fullName evidence="8">3-isopropylmalate dehydrogenase</fullName>
    </submittedName>
</protein>
<feature type="domain" description="Isopropylmalate dehydrogenase-like" evidence="7">
    <location>
        <begin position="5"/>
        <end position="351"/>
    </location>
</feature>
<dbReference type="Pfam" id="PF00180">
    <property type="entry name" value="Iso_dh"/>
    <property type="match status" value="1"/>
</dbReference>